<keyword evidence="2" id="KW-1185">Reference proteome</keyword>
<accession>A0A1I2GJ91</accession>
<dbReference type="Proteomes" id="UP000199400">
    <property type="component" value="Unassembled WGS sequence"/>
</dbReference>
<gene>
    <name evidence="1" type="ORF">SAMN02745121_07318</name>
</gene>
<dbReference type="STRING" id="54.SAMN02745121_07318"/>
<evidence type="ECO:0000313" key="1">
    <source>
        <dbReference type="EMBL" id="SFF17298.1"/>
    </source>
</evidence>
<organism evidence="1 2">
    <name type="scientific">Nannocystis exedens</name>
    <dbReference type="NCBI Taxonomy" id="54"/>
    <lineage>
        <taxon>Bacteria</taxon>
        <taxon>Pseudomonadati</taxon>
        <taxon>Myxococcota</taxon>
        <taxon>Polyangia</taxon>
        <taxon>Nannocystales</taxon>
        <taxon>Nannocystaceae</taxon>
        <taxon>Nannocystis</taxon>
    </lineage>
</organism>
<protein>
    <recommendedName>
        <fullName evidence="3">Kazal-type serine protease inhibitor domain-containing protein</fullName>
    </recommendedName>
</protein>
<name>A0A1I2GJ91_9BACT</name>
<dbReference type="AlphaFoldDB" id="A0A1I2GJ91"/>
<proteinExistence type="predicted"/>
<dbReference type="EMBL" id="FOMX01000033">
    <property type="protein sequence ID" value="SFF17298.1"/>
    <property type="molecule type" value="Genomic_DNA"/>
</dbReference>
<evidence type="ECO:0000313" key="2">
    <source>
        <dbReference type="Proteomes" id="UP000199400"/>
    </source>
</evidence>
<reference evidence="2" key="1">
    <citation type="submission" date="2016-10" db="EMBL/GenBank/DDBJ databases">
        <authorList>
            <person name="Varghese N."/>
            <person name="Submissions S."/>
        </authorList>
    </citation>
    <scope>NUCLEOTIDE SEQUENCE [LARGE SCALE GENOMIC DNA]</scope>
    <source>
        <strain evidence="2">ATCC 25963</strain>
    </source>
</reference>
<evidence type="ECO:0008006" key="3">
    <source>
        <dbReference type="Google" id="ProtNLM"/>
    </source>
</evidence>
<feature type="non-terminal residue" evidence="1">
    <location>
        <position position="96"/>
    </location>
</feature>
<dbReference type="PROSITE" id="PS51257">
    <property type="entry name" value="PROKAR_LIPOPROTEIN"/>
    <property type="match status" value="1"/>
</dbReference>
<sequence length="96" mass="10086">MRKYLRHFTHLTLTLSALMACDSGDITPRKGEPTLVCGGFAGLECPGDLVCVDDPNDDCNPYKDGADCIGYCEDPGPTACGGFPGTPCPEGQVCVD</sequence>